<accession>A0ABN4YCL7</accession>
<dbReference type="Proteomes" id="UP000191820">
    <property type="component" value="Chromosome"/>
</dbReference>
<organism evidence="3 4">
    <name type="scientific">Shewanella japonica</name>
    <dbReference type="NCBI Taxonomy" id="93973"/>
    <lineage>
        <taxon>Bacteria</taxon>
        <taxon>Pseudomonadati</taxon>
        <taxon>Pseudomonadota</taxon>
        <taxon>Gammaproteobacteria</taxon>
        <taxon>Alteromonadales</taxon>
        <taxon>Shewanellaceae</taxon>
        <taxon>Shewanella</taxon>
    </lineage>
</organism>
<gene>
    <name evidence="3" type="ORF">SJ2017_1474</name>
</gene>
<evidence type="ECO:0000256" key="1">
    <source>
        <dbReference type="SAM" id="MobiDB-lite"/>
    </source>
</evidence>
<proteinExistence type="predicted"/>
<dbReference type="EMBL" id="CP020472">
    <property type="protein sequence ID" value="ARD21793.1"/>
    <property type="molecule type" value="Genomic_DNA"/>
</dbReference>
<feature type="chain" id="PRO_5046295767" evidence="2">
    <location>
        <begin position="27"/>
        <end position="354"/>
    </location>
</feature>
<evidence type="ECO:0000313" key="3">
    <source>
        <dbReference type="EMBL" id="ARD21793.1"/>
    </source>
</evidence>
<name>A0ABN4YCL7_9GAMM</name>
<keyword evidence="4" id="KW-1185">Reference proteome</keyword>
<reference evidence="3 4" key="1">
    <citation type="submission" date="2017-03" db="EMBL/GenBank/DDBJ databases">
        <title>Genome sequencing of Shewanella japonica KCTC 22435.</title>
        <authorList>
            <person name="Kim K.M."/>
        </authorList>
    </citation>
    <scope>NUCLEOTIDE SEQUENCE [LARGE SCALE GENOMIC DNA]</scope>
    <source>
        <strain evidence="3 4">KCTC 22435</strain>
    </source>
</reference>
<feature type="compositionally biased region" description="Polar residues" evidence="1">
    <location>
        <begin position="60"/>
        <end position="77"/>
    </location>
</feature>
<protein>
    <submittedName>
        <fullName evidence="3">Uncharacterized protein</fullName>
    </submittedName>
</protein>
<evidence type="ECO:0000313" key="4">
    <source>
        <dbReference type="Proteomes" id="UP000191820"/>
    </source>
</evidence>
<feature type="region of interest" description="Disordered" evidence="1">
    <location>
        <begin position="56"/>
        <end position="77"/>
    </location>
</feature>
<evidence type="ECO:0000256" key="2">
    <source>
        <dbReference type="SAM" id="SignalP"/>
    </source>
</evidence>
<keyword evidence="2" id="KW-0732">Signal</keyword>
<sequence>MSRQSKQIFMIISWLLLFANINSTQASTVFEQTPKQAESKSETASDATVEAVQKIKPNATKANSEQSATEDSPCYSRSQSELPLDKTFAYLNTKFCEPAIWFDSFFVDDRIEDDGRAGTIIRWYNDFSYFEKEGFKYRANLNARLNLPGMSKKLKLIFDSTGEDDPFSFIKRPDEERDVDVGLRYDWYTKERSSFNIKASFKPKIEARYRYTLPISDNSLWRFTQKLYQEKSVTGESTELDFEHAFNPQFLLRWHSAAQYENKGNGWKIGTGLQLYQYISETQAISYQAKINGVNKPYHYIDKASIGLTYRQSYLREWLFFGITPEYTWSEDEDSERLNQAVLTVTIEVLFQNV</sequence>
<feature type="signal peptide" evidence="2">
    <location>
        <begin position="1"/>
        <end position="26"/>
    </location>
</feature>